<reference evidence="9" key="1">
    <citation type="submission" date="2017-11" db="EMBL/GenBank/DDBJ databases">
        <title>Complete Genome Sequence of Kyrpidia sp. Strain EA-1, a thermophilic, hydrogen-oxidizing Bacterium, isolated from the Azores.</title>
        <authorList>
            <person name="Reiner J.E."/>
            <person name="Lapp C.J."/>
            <person name="Bunk B."/>
            <person name="Gescher J."/>
        </authorList>
    </citation>
    <scope>NUCLEOTIDE SEQUENCE [LARGE SCALE GENOMIC DNA]</scope>
    <source>
        <strain evidence="9">EA-1</strain>
    </source>
</reference>
<feature type="transmembrane region" description="Helical" evidence="6">
    <location>
        <begin position="198"/>
        <end position="215"/>
    </location>
</feature>
<evidence type="ECO:0000256" key="1">
    <source>
        <dbReference type="ARBA" id="ARBA00004141"/>
    </source>
</evidence>
<dbReference type="Pfam" id="PF03741">
    <property type="entry name" value="TerC"/>
    <property type="match status" value="1"/>
</dbReference>
<evidence type="ECO:0000313" key="10">
    <source>
        <dbReference type="Proteomes" id="UP000502196"/>
    </source>
</evidence>
<name>A0A2K8N500_9BACL</name>
<dbReference type="InterPro" id="IPR005496">
    <property type="entry name" value="Integral_membrane_TerC"/>
</dbReference>
<evidence type="ECO:0000256" key="6">
    <source>
        <dbReference type="SAM" id="Phobius"/>
    </source>
</evidence>
<evidence type="ECO:0000256" key="3">
    <source>
        <dbReference type="ARBA" id="ARBA00022692"/>
    </source>
</evidence>
<dbReference type="EMBL" id="CP024955">
    <property type="protein sequence ID" value="ATY83897.1"/>
    <property type="molecule type" value="Genomic_DNA"/>
</dbReference>
<feature type="transmembrane region" description="Helical" evidence="6">
    <location>
        <begin position="135"/>
        <end position="153"/>
    </location>
</feature>
<evidence type="ECO:0000313" key="8">
    <source>
        <dbReference type="EMBL" id="CAB3390591.1"/>
    </source>
</evidence>
<dbReference type="GO" id="GO:0016020">
    <property type="term" value="C:membrane"/>
    <property type="evidence" value="ECO:0007669"/>
    <property type="project" value="UniProtKB-SubCell"/>
</dbReference>
<dbReference type="KEGG" id="kyr:CVV65_02055"/>
<keyword evidence="4 6" id="KW-1133">Transmembrane helix</keyword>
<sequence>MQTVVDLFVLAWINIMLSGDNALVIAMATRRLPAGQRRRAAVFGAAAAVALRILLTILAARWLTKPYIQAAAGVALLWIAVRLILPGPETLPPADEQPESQPPQWWEAVGTIVLADVTMSIDNVLAVAAAAQGNLLLLVAGLALSIPLIVWGSDLIRLLLNRMEWLVYPGAGLLGWMAGGLVAEDPGLGIADQWPGGAWWTAGLAACAVVGVGLWKRWPKD</sequence>
<dbReference type="OrthoDB" id="5295733at2"/>
<dbReference type="Proteomes" id="UP000502196">
    <property type="component" value="Chromosome"/>
</dbReference>
<comment type="similarity">
    <text evidence="2">Belongs to the TerC family.</text>
</comment>
<dbReference type="AlphaFoldDB" id="A0A2K8N500"/>
<evidence type="ECO:0000256" key="2">
    <source>
        <dbReference type="ARBA" id="ARBA00007511"/>
    </source>
</evidence>
<dbReference type="PANTHER" id="PTHR30238:SF4">
    <property type="entry name" value="SLL1022 PROTEIN"/>
    <property type="match status" value="1"/>
</dbReference>
<dbReference type="EMBL" id="LR792683">
    <property type="protein sequence ID" value="CAB3390591.1"/>
    <property type="molecule type" value="Genomic_DNA"/>
</dbReference>
<evidence type="ECO:0000313" key="9">
    <source>
        <dbReference type="Proteomes" id="UP000231932"/>
    </source>
</evidence>
<dbReference type="Proteomes" id="UP000231932">
    <property type="component" value="Chromosome"/>
</dbReference>
<keyword evidence="5 6" id="KW-0472">Membrane</keyword>
<evidence type="ECO:0000256" key="4">
    <source>
        <dbReference type="ARBA" id="ARBA00022989"/>
    </source>
</evidence>
<comment type="subcellular location">
    <subcellularLocation>
        <location evidence="1">Membrane</location>
        <topology evidence="1">Multi-pass membrane protein</topology>
    </subcellularLocation>
</comment>
<keyword evidence="9" id="KW-1185">Reference proteome</keyword>
<feature type="transmembrane region" description="Helical" evidence="6">
    <location>
        <begin position="40"/>
        <end position="60"/>
    </location>
</feature>
<proteinExistence type="inferred from homology"/>
<dbReference type="InterPro" id="IPR022301">
    <property type="entry name" value="Integral_membrane_YjbE"/>
</dbReference>
<accession>A0A2K8N500</accession>
<feature type="transmembrane region" description="Helical" evidence="6">
    <location>
        <begin position="165"/>
        <end position="183"/>
    </location>
</feature>
<organism evidence="7 9">
    <name type="scientific">Kyrpidia spormannii</name>
    <dbReference type="NCBI Taxonomy" id="2055160"/>
    <lineage>
        <taxon>Bacteria</taxon>
        <taxon>Bacillati</taxon>
        <taxon>Bacillota</taxon>
        <taxon>Bacilli</taxon>
        <taxon>Bacillales</taxon>
        <taxon>Alicyclobacillaceae</taxon>
        <taxon>Kyrpidia</taxon>
    </lineage>
</organism>
<protein>
    <submittedName>
        <fullName evidence="8">Uncharacterized membrane protein YjbE</fullName>
    </submittedName>
</protein>
<dbReference type="NCBIfam" id="TIGR03717">
    <property type="entry name" value="R_switched_YjbE"/>
    <property type="match status" value="1"/>
</dbReference>
<evidence type="ECO:0000313" key="7">
    <source>
        <dbReference type="EMBL" id="ATY83897.1"/>
    </source>
</evidence>
<reference evidence="8 10" key="3">
    <citation type="submission" date="2020-04" db="EMBL/GenBank/DDBJ databases">
        <authorList>
            <person name="Hogendoorn C."/>
        </authorList>
    </citation>
    <scope>NUCLEOTIDE SEQUENCE [LARGE SCALE GENOMIC DNA]</scope>
    <source>
        <strain evidence="8">COOX1</strain>
    </source>
</reference>
<feature type="transmembrane region" description="Helical" evidence="6">
    <location>
        <begin position="6"/>
        <end position="28"/>
    </location>
</feature>
<reference evidence="7" key="2">
    <citation type="journal article" date="2018" name="Genome Announc.">
        <title>Complete Genome Sequence of Kyrpidia sp. Strain EA-1, a Thermophilic Knallgas Bacterium, Isolated from the Azores.</title>
        <authorList>
            <person name="Reiner J.E."/>
            <person name="Lapp C.J."/>
            <person name="Bunk B."/>
            <person name="Sproer C."/>
            <person name="Overmann J."/>
            <person name="Gescher J."/>
        </authorList>
    </citation>
    <scope>NUCLEOTIDE SEQUENCE</scope>
    <source>
        <strain evidence="7">EA-1</strain>
    </source>
</reference>
<dbReference type="RefSeq" id="WP_100666733.1">
    <property type="nucleotide sequence ID" value="NZ_CP024955.1"/>
</dbReference>
<evidence type="ECO:0000256" key="5">
    <source>
        <dbReference type="ARBA" id="ARBA00023136"/>
    </source>
</evidence>
<gene>
    <name evidence="8" type="primary">yjbE</name>
    <name evidence="8" type="ORF">COOX1_0489</name>
    <name evidence="7" type="ORF">CVV65_02055</name>
</gene>
<dbReference type="PANTHER" id="PTHR30238">
    <property type="entry name" value="MEMBRANE BOUND PREDICTED REDOX MODULATOR"/>
    <property type="match status" value="1"/>
</dbReference>
<keyword evidence="3 6" id="KW-0812">Transmembrane</keyword>